<gene>
    <name evidence="2" type="ORF">N0V93_008366</name>
</gene>
<protein>
    <recommendedName>
        <fullName evidence="1">RNA ligase domain-containing protein</fullName>
    </recommendedName>
</protein>
<dbReference type="InterPro" id="IPR021122">
    <property type="entry name" value="RNA_ligase_dom_REL/Rnl2"/>
</dbReference>
<comment type="caution">
    <text evidence="2">The sequence shown here is derived from an EMBL/GenBank/DDBJ whole genome shotgun (WGS) entry which is preliminary data.</text>
</comment>
<dbReference type="AlphaFoldDB" id="A0A9W9CTM1"/>
<organism evidence="2 3">
    <name type="scientific">Gnomoniopsis smithogilvyi</name>
    <dbReference type="NCBI Taxonomy" id="1191159"/>
    <lineage>
        <taxon>Eukaryota</taxon>
        <taxon>Fungi</taxon>
        <taxon>Dikarya</taxon>
        <taxon>Ascomycota</taxon>
        <taxon>Pezizomycotina</taxon>
        <taxon>Sordariomycetes</taxon>
        <taxon>Sordariomycetidae</taxon>
        <taxon>Diaporthales</taxon>
        <taxon>Gnomoniaceae</taxon>
        <taxon>Gnomoniopsis</taxon>
    </lineage>
</organism>
<keyword evidence="3" id="KW-1185">Reference proteome</keyword>
<dbReference type="EMBL" id="JAPEVB010000005">
    <property type="protein sequence ID" value="KAJ4387765.1"/>
    <property type="molecule type" value="Genomic_DNA"/>
</dbReference>
<reference evidence="2" key="1">
    <citation type="submission" date="2022-10" db="EMBL/GenBank/DDBJ databases">
        <title>Tapping the CABI collections for fungal endophytes: first genome assemblies for Collariella, Neodidymelliopsis, Ascochyta clinopodiicola, Didymella pomorum, Didymosphaeria variabile, Neocosmospora piperis and Neocucurbitaria cava.</title>
        <authorList>
            <person name="Hill R."/>
        </authorList>
    </citation>
    <scope>NUCLEOTIDE SEQUENCE</scope>
    <source>
        <strain evidence="2">IMI 355082</strain>
    </source>
</reference>
<dbReference type="Pfam" id="PF09414">
    <property type="entry name" value="RNA_ligase"/>
    <property type="match status" value="1"/>
</dbReference>
<accession>A0A9W9CTM1</accession>
<sequence>MSVRLVSVRKAKLVMPVMGHPDKVLITVDGFQVCVPSSMKIKPGELVLLFRSNTFLPASTPEFADLQPQTEYNGELGFVIHPSAPLLVNGKVKPIFNGLVVPVSDFPVVAMHIKQNKGNFNDDEGLCNALRNTTTFQTYLNVIEYHPGTSAFFNNPRPNTASDGSCYFDDTSSSGLHAFPPPQPLTGRRIARDHPHSIIGFRPYFCTKLDMINMQDIRSLFYGSKSDTRYTVTTFMVGSPMSVYFVRNNSRHAAAVQRAIALPNGRMGVCSRTLDLHEHNKQYPLHWAIVKKLGLPAALNRLNRSVVVHGVLVGSSIRDNYEGMAPGQHDFLAYAIADIDAPNDNTLTVGQMAPTGPLTWRLLTEKLGVRTVPQQEDSVLLSELAVDHDGIMALADGPGWFVEKRAGLVFRNVNTGRGFKVMSPEYIQRYGESSIRNDTQKSDWQKME</sequence>
<evidence type="ECO:0000313" key="3">
    <source>
        <dbReference type="Proteomes" id="UP001140453"/>
    </source>
</evidence>
<dbReference type="OrthoDB" id="17053at2759"/>
<name>A0A9W9CTM1_9PEZI</name>
<dbReference type="Proteomes" id="UP001140453">
    <property type="component" value="Unassembled WGS sequence"/>
</dbReference>
<evidence type="ECO:0000259" key="1">
    <source>
        <dbReference type="Pfam" id="PF09414"/>
    </source>
</evidence>
<proteinExistence type="predicted"/>
<evidence type="ECO:0000313" key="2">
    <source>
        <dbReference type="EMBL" id="KAJ4387765.1"/>
    </source>
</evidence>
<feature type="domain" description="RNA ligase" evidence="1">
    <location>
        <begin position="236"/>
        <end position="415"/>
    </location>
</feature>